<dbReference type="PANTHER" id="PTHR17085:SF3">
    <property type="entry name" value="NUCLEAR RECEPTOR COACTIVATOR 4"/>
    <property type="match status" value="1"/>
</dbReference>
<dbReference type="WBParaSite" id="HCON_00138950-00001">
    <property type="protein sequence ID" value="HCON_00138950-00001"/>
    <property type="gene ID" value="HCON_00138950"/>
</dbReference>
<dbReference type="PANTHER" id="PTHR17085">
    <property type="entry name" value="NUCLEAR RECEPTOR COACTIVATOR 4"/>
    <property type="match status" value="1"/>
</dbReference>
<sequence length="446" mass="49711">MEDRSLEHGLAQKLMVMENAAARVATVRAQLRTNVDQARKEIRAVMSQQMLLIRAREQELLDELDVIMNCRERSLESQQQSLYRNIWECKQALEKLRETGSSSTRAADVLASLGHVEMSARESAHVSFESDALGLRSTLLSFGTIRTSSKHDSLTKSTPGESLPMELEEYDDDHVMAHKSVFHSSSTRANSSSMSKEQVDSVRKWLKKIPSGSAALEADMSAIMAEFDVVKTSSSPEAEVESSDTASSFDLIAHDATPARTSADTAVQKVLSAEFLNTLQQPLSSWLMRLIPNESLKVESEPTIVTPEPSRTMKRPHSCSDVKRHYEFEDVIDRVRASSNDSWVLGSEPLKKTRTEDAYAKDESSMSEQECEAQTPVPFNENEFLANLSKLFVCPMRSTPSLGSPPDGNNQGIDLTTVLGWKRVLEKIEQAAPYWLKEASIQPKQL</sequence>
<reference evidence="2" key="1">
    <citation type="submission" date="2020-12" db="UniProtKB">
        <authorList>
            <consortium name="WormBaseParasite"/>
        </authorList>
    </citation>
    <scope>IDENTIFICATION</scope>
    <source>
        <strain evidence="2">MHco3</strain>
    </source>
</reference>
<accession>A0A7I4YUB6</accession>
<proteinExistence type="predicted"/>
<protein>
    <submittedName>
        <fullName evidence="2">GTD-binding domain-containing protein</fullName>
    </submittedName>
</protein>
<dbReference type="InterPro" id="IPR039947">
    <property type="entry name" value="NCoA-4"/>
</dbReference>
<dbReference type="Proteomes" id="UP000025227">
    <property type="component" value="Unplaced"/>
</dbReference>
<dbReference type="OMA" id="MKRPHSC"/>
<evidence type="ECO:0000313" key="1">
    <source>
        <dbReference type="Proteomes" id="UP000025227"/>
    </source>
</evidence>
<dbReference type="GO" id="GO:0006879">
    <property type="term" value="P:intracellular iron ion homeostasis"/>
    <property type="evidence" value="ECO:0007669"/>
    <property type="project" value="InterPro"/>
</dbReference>
<keyword evidence="1" id="KW-1185">Reference proteome</keyword>
<dbReference type="GO" id="GO:0009725">
    <property type="term" value="P:response to hormone"/>
    <property type="evidence" value="ECO:0007669"/>
    <property type="project" value="TreeGrafter"/>
</dbReference>
<organism evidence="1 2">
    <name type="scientific">Haemonchus contortus</name>
    <name type="common">Barber pole worm</name>
    <dbReference type="NCBI Taxonomy" id="6289"/>
    <lineage>
        <taxon>Eukaryota</taxon>
        <taxon>Metazoa</taxon>
        <taxon>Ecdysozoa</taxon>
        <taxon>Nematoda</taxon>
        <taxon>Chromadorea</taxon>
        <taxon>Rhabditida</taxon>
        <taxon>Rhabditina</taxon>
        <taxon>Rhabditomorpha</taxon>
        <taxon>Strongyloidea</taxon>
        <taxon>Trichostrongylidae</taxon>
        <taxon>Haemonchus</taxon>
    </lineage>
</organism>
<name>A0A7I4YUB6_HAECO</name>
<evidence type="ECO:0000313" key="2">
    <source>
        <dbReference type="WBParaSite" id="HCON_00138950-00001"/>
    </source>
</evidence>
<dbReference type="GO" id="GO:0003713">
    <property type="term" value="F:transcription coactivator activity"/>
    <property type="evidence" value="ECO:0007669"/>
    <property type="project" value="InterPro"/>
</dbReference>
<dbReference type="AlphaFoldDB" id="A0A7I4YUB6"/>
<dbReference type="OrthoDB" id="6334544at2759"/>